<gene>
    <name evidence="3" type="ORF">CLUMA_CG019555</name>
</gene>
<dbReference type="OrthoDB" id="6378913at2759"/>
<keyword evidence="1" id="KW-0732">Signal</keyword>
<dbReference type="PANTHER" id="PTHR33236:SF12">
    <property type="entry name" value="CUB DOMAIN-CONTAINING PROTEIN-RELATED"/>
    <property type="match status" value="1"/>
</dbReference>
<dbReference type="AlphaFoldDB" id="A0A1J1J2V6"/>
<keyword evidence="4" id="KW-1185">Reference proteome</keyword>
<reference evidence="3 4" key="1">
    <citation type="submission" date="2015-04" db="EMBL/GenBank/DDBJ databases">
        <authorList>
            <person name="Syromyatnikov M.Y."/>
            <person name="Popov V.N."/>
        </authorList>
    </citation>
    <scope>NUCLEOTIDE SEQUENCE [LARGE SCALE GENOMIC DNA]</scope>
</reference>
<evidence type="ECO:0000259" key="2">
    <source>
        <dbReference type="Pfam" id="PF26080"/>
    </source>
</evidence>
<dbReference type="InterPro" id="IPR035914">
    <property type="entry name" value="Sperma_CUB_dom_sf"/>
</dbReference>
<dbReference type="Gene3D" id="2.60.120.290">
    <property type="entry name" value="Spermadhesin, CUB domain"/>
    <property type="match status" value="1"/>
</dbReference>
<proteinExistence type="predicted"/>
<dbReference type="PANTHER" id="PTHR33236">
    <property type="entry name" value="INTRAFLAGELLAR TRANSPORT PROTEIN 122 FAMILY PROTEIN-RELATED"/>
    <property type="match status" value="1"/>
</dbReference>
<protein>
    <submittedName>
        <fullName evidence="3">CLUMA_CG019555, isoform A</fullName>
    </submittedName>
</protein>
<sequence length="349" mass="39079">MLKSYLTSFILFVGCANSILSQQVRPLPNPVINIQCGQWSGVRRTGLLSPRMNQQVPTTCTYRISAISFQICQMRFEFRQFSLAPPTLSNNGINSNGAAFQMCNDEHMTVGNITLCGENTGQHIYVPINPRQGERQLTVTITTRGGNGFTRPEWNIAVHQLECPLGQSRSLNVIQASTAQKLKLNETVRTPRTLVSDWLAPPGCLQYYVQPSGQIDSFNFNNGQGPYIGDMNYAICFRRQRGDQAIKFITTFFQMNTGNPANQGFDDDCFGQEETLLRSEDHLFIPNASLETRIDNVPVTLRPRLFCGRSLSSSTVTSTPPGPFMIAFNSDRVYSPSDEIGFRMQYEIV</sequence>
<dbReference type="PROSITE" id="PS51257">
    <property type="entry name" value="PROKAR_LIPOPROTEIN"/>
    <property type="match status" value="1"/>
</dbReference>
<evidence type="ECO:0000313" key="3">
    <source>
        <dbReference type="EMBL" id="CRL06773.1"/>
    </source>
</evidence>
<dbReference type="Proteomes" id="UP000183832">
    <property type="component" value="Unassembled WGS sequence"/>
</dbReference>
<organism evidence="3 4">
    <name type="scientific">Clunio marinus</name>
    <dbReference type="NCBI Taxonomy" id="568069"/>
    <lineage>
        <taxon>Eukaryota</taxon>
        <taxon>Metazoa</taxon>
        <taxon>Ecdysozoa</taxon>
        <taxon>Arthropoda</taxon>
        <taxon>Hexapoda</taxon>
        <taxon>Insecta</taxon>
        <taxon>Pterygota</taxon>
        <taxon>Neoptera</taxon>
        <taxon>Endopterygota</taxon>
        <taxon>Diptera</taxon>
        <taxon>Nematocera</taxon>
        <taxon>Chironomoidea</taxon>
        <taxon>Chironomidae</taxon>
        <taxon>Clunio</taxon>
    </lineage>
</organism>
<feature type="signal peptide" evidence="1">
    <location>
        <begin position="1"/>
        <end position="21"/>
    </location>
</feature>
<dbReference type="InterPro" id="IPR058698">
    <property type="entry name" value="CUB_metazoa"/>
</dbReference>
<name>A0A1J1J2V6_9DIPT</name>
<evidence type="ECO:0000256" key="1">
    <source>
        <dbReference type="SAM" id="SignalP"/>
    </source>
</evidence>
<dbReference type="STRING" id="568069.A0A1J1J2V6"/>
<feature type="chain" id="PRO_5013334913" evidence="1">
    <location>
        <begin position="22"/>
        <end position="349"/>
    </location>
</feature>
<accession>A0A1J1J2V6</accession>
<evidence type="ECO:0000313" key="4">
    <source>
        <dbReference type="Proteomes" id="UP000183832"/>
    </source>
</evidence>
<dbReference type="EMBL" id="CVRI01000067">
    <property type="protein sequence ID" value="CRL06773.1"/>
    <property type="molecule type" value="Genomic_DNA"/>
</dbReference>
<feature type="domain" description="CUB" evidence="2">
    <location>
        <begin position="201"/>
        <end position="348"/>
    </location>
</feature>
<dbReference type="Pfam" id="PF26080">
    <property type="entry name" value="CUB_animal"/>
    <property type="match status" value="1"/>
</dbReference>